<evidence type="ECO:0000256" key="3">
    <source>
        <dbReference type="ARBA" id="ARBA00009352"/>
    </source>
</evidence>
<dbReference type="GO" id="GO:0030942">
    <property type="term" value="F:endoplasmic reticulum signal peptide binding"/>
    <property type="evidence" value="ECO:0007669"/>
    <property type="project" value="InterPro"/>
</dbReference>
<dbReference type="AlphaFoldDB" id="A0A9P8CDJ6"/>
<dbReference type="Gene3D" id="1.10.3450.40">
    <property type="entry name" value="Signal recognition particle, SRP68 subunit, RNA-binding domain"/>
    <property type="match status" value="1"/>
</dbReference>
<dbReference type="InterPro" id="IPR038253">
    <property type="entry name" value="SRP68_N_sf"/>
</dbReference>
<evidence type="ECO:0000256" key="4">
    <source>
        <dbReference type="ARBA" id="ARBA00022490"/>
    </source>
</evidence>
<dbReference type="EMBL" id="MU254224">
    <property type="protein sequence ID" value="KAG9241366.1"/>
    <property type="molecule type" value="Genomic_DNA"/>
</dbReference>
<keyword evidence="4 10" id="KW-0963">Cytoplasm</keyword>
<evidence type="ECO:0000313" key="12">
    <source>
        <dbReference type="EMBL" id="KAG9241366.1"/>
    </source>
</evidence>
<comment type="function">
    <text evidence="10">Component of the signal recognition particle (SRP) complex, a ribonucleoprotein complex that mediates the cotranslational targeting of secretory and membrane proteins to the endoplasmic reticulum (ER). The SRP complex interacts with the signal sequence in nascent secretory and membrane proteins and directs them to the membrane of the ER.</text>
</comment>
<dbReference type="GO" id="GO:0005047">
    <property type="term" value="F:signal recognition particle binding"/>
    <property type="evidence" value="ECO:0007669"/>
    <property type="project" value="InterPro"/>
</dbReference>
<keyword evidence="13" id="KW-1185">Reference proteome</keyword>
<evidence type="ECO:0000313" key="13">
    <source>
        <dbReference type="Proteomes" id="UP000887226"/>
    </source>
</evidence>
<dbReference type="OrthoDB" id="10255118at2759"/>
<evidence type="ECO:0000256" key="9">
    <source>
        <dbReference type="ARBA" id="ARBA00029498"/>
    </source>
</evidence>
<feature type="region of interest" description="Disordered" evidence="11">
    <location>
        <begin position="582"/>
        <end position="613"/>
    </location>
</feature>
<evidence type="ECO:0000256" key="1">
    <source>
        <dbReference type="ARBA" id="ARBA00004496"/>
    </source>
</evidence>
<evidence type="ECO:0000256" key="10">
    <source>
        <dbReference type="PIRNR" id="PIRNR038995"/>
    </source>
</evidence>
<evidence type="ECO:0000256" key="11">
    <source>
        <dbReference type="SAM" id="MobiDB-lite"/>
    </source>
</evidence>
<reference evidence="12" key="1">
    <citation type="journal article" date="2021" name="IMA Fungus">
        <title>Genomic characterization of three marine fungi, including Emericellopsis atlantica sp. nov. with signatures of a generalist lifestyle and marine biomass degradation.</title>
        <authorList>
            <person name="Hagestad O.C."/>
            <person name="Hou L."/>
            <person name="Andersen J.H."/>
            <person name="Hansen E.H."/>
            <person name="Altermark B."/>
            <person name="Li C."/>
            <person name="Kuhnert E."/>
            <person name="Cox R.J."/>
            <person name="Crous P.W."/>
            <person name="Spatafora J.W."/>
            <person name="Lail K."/>
            <person name="Amirebrahimi M."/>
            <person name="Lipzen A."/>
            <person name="Pangilinan J."/>
            <person name="Andreopoulos W."/>
            <person name="Hayes R.D."/>
            <person name="Ng V."/>
            <person name="Grigoriev I.V."/>
            <person name="Jackson S.A."/>
            <person name="Sutton T.D.S."/>
            <person name="Dobson A.D.W."/>
            <person name="Rama T."/>
        </authorList>
    </citation>
    <scope>NUCLEOTIDE SEQUENCE</scope>
    <source>
        <strain evidence="12">TRa3180A</strain>
    </source>
</reference>
<dbReference type="Proteomes" id="UP000887226">
    <property type="component" value="Unassembled WGS sequence"/>
</dbReference>
<dbReference type="GO" id="GO:0005730">
    <property type="term" value="C:nucleolus"/>
    <property type="evidence" value="ECO:0007669"/>
    <property type="project" value="UniProtKB-SubCell"/>
</dbReference>
<keyword evidence="6 10" id="KW-0733">Signal recognition particle</keyword>
<organism evidence="12 13">
    <name type="scientific">Calycina marina</name>
    <dbReference type="NCBI Taxonomy" id="1763456"/>
    <lineage>
        <taxon>Eukaryota</taxon>
        <taxon>Fungi</taxon>
        <taxon>Dikarya</taxon>
        <taxon>Ascomycota</taxon>
        <taxon>Pezizomycotina</taxon>
        <taxon>Leotiomycetes</taxon>
        <taxon>Helotiales</taxon>
        <taxon>Pezizellaceae</taxon>
        <taxon>Calycina</taxon>
    </lineage>
</organism>
<dbReference type="GO" id="GO:0006614">
    <property type="term" value="P:SRP-dependent cotranslational protein targeting to membrane"/>
    <property type="evidence" value="ECO:0007669"/>
    <property type="project" value="InterPro"/>
</dbReference>
<evidence type="ECO:0000256" key="2">
    <source>
        <dbReference type="ARBA" id="ARBA00004604"/>
    </source>
</evidence>
<evidence type="ECO:0000256" key="5">
    <source>
        <dbReference type="ARBA" id="ARBA00022884"/>
    </source>
</evidence>
<dbReference type="CDD" id="cd15481">
    <property type="entry name" value="SRP68-RBD"/>
    <property type="match status" value="1"/>
</dbReference>
<name>A0A9P8CDJ6_9HELO</name>
<proteinExistence type="inferred from homology"/>
<dbReference type="PIRSF" id="PIRSF038995">
    <property type="entry name" value="SRP68"/>
    <property type="match status" value="1"/>
</dbReference>
<keyword evidence="8 10" id="KW-0687">Ribonucleoprotein</keyword>
<comment type="similarity">
    <text evidence="3 10">Belongs to the SRP68 family.</text>
</comment>
<gene>
    <name evidence="12" type="ORF">BJ878DRAFT_232177</name>
</gene>
<comment type="caution">
    <text evidence="12">The sequence shown here is derived from an EMBL/GenBank/DDBJ whole genome shotgun (WGS) entry which is preliminary data.</text>
</comment>
<keyword evidence="7" id="KW-0539">Nucleus</keyword>
<dbReference type="GO" id="GO:0008312">
    <property type="term" value="F:7S RNA binding"/>
    <property type="evidence" value="ECO:0007669"/>
    <property type="project" value="InterPro"/>
</dbReference>
<protein>
    <recommendedName>
        <fullName evidence="9 10">Signal recognition particle subunit SRP68</fullName>
        <shortName evidence="10">SRP68</shortName>
    </recommendedName>
</protein>
<dbReference type="GO" id="GO:0005786">
    <property type="term" value="C:signal recognition particle, endoplasmic reticulum targeting"/>
    <property type="evidence" value="ECO:0007669"/>
    <property type="project" value="UniProtKB-KW"/>
</dbReference>
<evidence type="ECO:0000256" key="8">
    <source>
        <dbReference type="ARBA" id="ARBA00023274"/>
    </source>
</evidence>
<dbReference type="InterPro" id="IPR026258">
    <property type="entry name" value="SRP68"/>
</dbReference>
<evidence type="ECO:0000256" key="6">
    <source>
        <dbReference type="ARBA" id="ARBA00023135"/>
    </source>
</evidence>
<accession>A0A9P8CDJ6</accession>
<dbReference type="PANTHER" id="PTHR12860">
    <property type="entry name" value="SIGNAL RECOGNITION PARTICLE 68 KDA PROTEIN"/>
    <property type="match status" value="1"/>
</dbReference>
<evidence type="ECO:0000256" key="7">
    <source>
        <dbReference type="ARBA" id="ARBA00023242"/>
    </source>
</evidence>
<comment type="subcellular location">
    <subcellularLocation>
        <location evidence="1 10">Cytoplasm</location>
    </subcellularLocation>
    <subcellularLocation>
        <location evidence="2">Nucleus</location>
        <location evidence="2">Nucleolus</location>
    </subcellularLocation>
</comment>
<keyword evidence="5 10" id="KW-0694">RNA-binding</keyword>
<dbReference type="Pfam" id="PF16969">
    <property type="entry name" value="SRP68"/>
    <property type="match status" value="1"/>
</dbReference>
<sequence length="613" mass="68046">MEVTKFVVSGREKAKVFGDYSTYRTQLSNQIHNLRKKLGVATKPRAKYTTKSPITAEDIGRNHEFANLLLLTSERAWANAMSMREIHFTEKNGITGTTRSHIISRLHKATIYANDLFDALTDQAQTRATLNDVLEARAYAASLMGAKEFEKQSWEVCVMSYSEARIIYSALATSTKQNIFTDLLADPIDDSIRYGAYQMGVPRTVSITSISRRYFIASEPDLVAQVQQLDPDVLSDQPTKEKTETAATAAVPKTISWRSRTVNLEDAAIATALASVNEAAAKLSETLASAKNNKARDKASAYDDILIYSQDAVDATKHAIDELTNEKVGPGDKRMQSLQITKTAVSYDMISWRIGRNRVLVGDQDGAVLDTISRVSKKRKQKDLKVAKEPSTGRRLALLREKIVLYDGILQSLDSIKELPGVANDSDLVEELDAKYGYFSALKCLAIARSHTILSSPAKALALLVRASQKSSAHSPLSAMYSSSDSTSPPNITITPTQVTFLNTLLRNEVQRYRALVELFNLSQKAETSSRLPLVERLSQYPAQGVDLENIVTWPPIMEPIPVKPLFFDAAWNYIEYPGREVESQPAAKSAETKETREQTAEQKKKGWFGFGR</sequence>
<dbReference type="InterPro" id="IPR034652">
    <property type="entry name" value="SRP68-RBD"/>
</dbReference>
<dbReference type="PANTHER" id="PTHR12860:SF0">
    <property type="entry name" value="SIGNAL RECOGNITION PARTICLE SUBUNIT SRP68"/>
    <property type="match status" value="1"/>
</dbReference>
<feature type="compositionally biased region" description="Basic and acidic residues" evidence="11">
    <location>
        <begin position="591"/>
        <end position="605"/>
    </location>
</feature>